<keyword evidence="3" id="KW-1185">Reference proteome</keyword>
<evidence type="ECO:0000313" key="3">
    <source>
        <dbReference type="Proteomes" id="UP001499884"/>
    </source>
</evidence>
<feature type="region of interest" description="Disordered" evidence="1">
    <location>
        <begin position="288"/>
        <end position="329"/>
    </location>
</feature>
<organism evidence="2 3">
    <name type="scientific">Streptomyces tremellae</name>
    <dbReference type="NCBI Taxonomy" id="1124239"/>
    <lineage>
        <taxon>Bacteria</taxon>
        <taxon>Bacillati</taxon>
        <taxon>Actinomycetota</taxon>
        <taxon>Actinomycetes</taxon>
        <taxon>Kitasatosporales</taxon>
        <taxon>Streptomycetaceae</taxon>
        <taxon>Streptomyces</taxon>
    </lineage>
</organism>
<name>A0ABP7E7E9_9ACTN</name>
<evidence type="ECO:0000313" key="2">
    <source>
        <dbReference type="EMBL" id="GAA3714455.1"/>
    </source>
</evidence>
<protein>
    <recommendedName>
        <fullName evidence="4">Asparagine synthetase domain-containing protein</fullName>
    </recommendedName>
</protein>
<feature type="region of interest" description="Disordered" evidence="1">
    <location>
        <begin position="212"/>
        <end position="270"/>
    </location>
</feature>
<evidence type="ECO:0000256" key="1">
    <source>
        <dbReference type="SAM" id="MobiDB-lite"/>
    </source>
</evidence>
<feature type="compositionally biased region" description="Low complexity" evidence="1">
    <location>
        <begin position="296"/>
        <end position="329"/>
    </location>
</feature>
<feature type="region of interest" description="Disordered" evidence="1">
    <location>
        <begin position="1"/>
        <end position="43"/>
    </location>
</feature>
<evidence type="ECO:0008006" key="4">
    <source>
        <dbReference type="Google" id="ProtNLM"/>
    </source>
</evidence>
<accession>A0ABP7E7E9</accession>
<reference evidence="3" key="1">
    <citation type="journal article" date="2019" name="Int. J. Syst. Evol. Microbiol.">
        <title>The Global Catalogue of Microorganisms (GCM) 10K type strain sequencing project: providing services to taxonomists for standard genome sequencing and annotation.</title>
        <authorList>
            <consortium name="The Broad Institute Genomics Platform"/>
            <consortium name="The Broad Institute Genome Sequencing Center for Infectious Disease"/>
            <person name="Wu L."/>
            <person name="Ma J."/>
        </authorList>
    </citation>
    <scope>NUCLEOTIDE SEQUENCE [LARGE SCALE GENOMIC DNA]</scope>
    <source>
        <strain evidence="3">JCM 30846</strain>
    </source>
</reference>
<proteinExistence type="predicted"/>
<dbReference type="Proteomes" id="UP001499884">
    <property type="component" value="Unassembled WGS sequence"/>
</dbReference>
<gene>
    <name evidence="2" type="ORF">GCM10023082_10220</name>
</gene>
<dbReference type="EMBL" id="BAABEP010000004">
    <property type="protein sequence ID" value="GAA3714455.1"/>
    <property type="molecule type" value="Genomic_DNA"/>
</dbReference>
<dbReference type="RefSeq" id="WP_425588196.1">
    <property type="nucleotide sequence ID" value="NZ_BAABEP010000004.1"/>
</dbReference>
<comment type="caution">
    <text evidence="2">The sequence shown here is derived from an EMBL/GenBank/DDBJ whole genome shotgun (WGS) entry which is preliminary data.</text>
</comment>
<feature type="compositionally biased region" description="Low complexity" evidence="1">
    <location>
        <begin position="239"/>
        <end position="270"/>
    </location>
</feature>
<sequence>MTPSVGATAGGEGPAAHGGHLRRTVDEDRGPVRFGPSAPDPGLPALAELVEACGTAARRSAPEPPGGGALLREAACGYWSRRALRAAPGQVAAVAHGRAPAAAHRAVLAAGALAGPPEAGRHLYADFGPLRARLATVDVTDSMGLEEHLGERLGTPVYGGHRFNDELRALRVRLPRAPRLGVTPAQRLESVIAGPPLGLPHVARALSASAAAPSIARRPARHGAGESRTAGGSGGSGITGSARATGTTGITGITGITDGTGTTGSSGITASARTTGITGITGITDGTGATGGSGITGSARTTGITGITDGTGSSGSSGSSGSTEGTEAQ</sequence>